<name>A0ABR1IA71_9HYPO</name>
<evidence type="ECO:0000313" key="2">
    <source>
        <dbReference type="EMBL" id="KAK7430436.1"/>
    </source>
</evidence>
<feature type="compositionally biased region" description="Low complexity" evidence="1">
    <location>
        <begin position="28"/>
        <end position="57"/>
    </location>
</feature>
<evidence type="ECO:0008006" key="4">
    <source>
        <dbReference type="Google" id="ProtNLM"/>
    </source>
</evidence>
<feature type="region of interest" description="Disordered" evidence="1">
    <location>
        <begin position="15"/>
        <end position="75"/>
    </location>
</feature>
<accession>A0ABR1IA71</accession>
<protein>
    <recommendedName>
        <fullName evidence="4">C2H2-type domain-containing protein</fullName>
    </recommendedName>
</protein>
<sequence length="307" mass="35359">MALLRIQPYCDKCGKAETSATKRRRSGRPVSSVQPSSSESDSDDSCSSSGSGSDQDGYTPNFDESGREASPAPIWDQDVELQKSTSLLVPLAYNEAKSWITSSHFAATPPRRSRTATRRRRSTCLACPIYASNPIKYRLCLLHHDLQSVEDVIVHVRRHHTQSPYCPMCYRTFDRVLERNDHILARTCELRDSGDIEGINEYQKARLSRRDKVHLSEKKRWLRLWDTVFPKTECLRSPYLENDSFEREVVILREYWKRYGRGVIVRYLESKDLLCGNQVDEEKRRIALYKSTLEGLLSKVAEEHQGP</sequence>
<dbReference type="EMBL" id="JAZAVK010000019">
    <property type="protein sequence ID" value="KAK7430436.1"/>
    <property type="molecule type" value="Genomic_DNA"/>
</dbReference>
<dbReference type="Proteomes" id="UP001498421">
    <property type="component" value="Unassembled WGS sequence"/>
</dbReference>
<comment type="caution">
    <text evidence="2">The sequence shown here is derived from an EMBL/GenBank/DDBJ whole genome shotgun (WGS) entry which is preliminary data.</text>
</comment>
<evidence type="ECO:0000256" key="1">
    <source>
        <dbReference type="SAM" id="MobiDB-lite"/>
    </source>
</evidence>
<gene>
    <name evidence="2" type="ORF">QQZ08_002955</name>
</gene>
<dbReference type="PANTHER" id="PTHR38166">
    <property type="entry name" value="C2H2-TYPE DOMAIN-CONTAINING PROTEIN-RELATED"/>
    <property type="match status" value="1"/>
</dbReference>
<dbReference type="PANTHER" id="PTHR38166:SF1">
    <property type="entry name" value="C2H2-TYPE DOMAIN-CONTAINING PROTEIN"/>
    <property type="match status" value="1"/>
</dbReference>
<evidence type="ECO:0000313" key="3">
    <source>
        <dbReference type="Proteomes" id="UP001498421"/>
    </source>
</evidence>
<reference evidence="2 3" key="1">
    <citation type="journal article" date="2025" name="Microbiol. Resour. Announc.">
        <title>Draft genome sequences for Neonectria magnoliae and Neonectria punicea, canker pathogens of Liriodendron tulipifera and Acer saccharum in West Virginia.</title>
        <authorList>
            <person name="Petronek H.M."/>
            <person name="Kasson M.T."/>
            <person name="Metheny A.M."/>
            <person name="Stauder C.M."/>
            <person name="Lovett B."/>
            <person name="Lynch S.C."/>
            <person name="Garnas J.R."/>
            <person name="Kasson L.R."/>
            <person name="Stajich J.E."/>
        </authorList>
    </citation>
    <scope>NUCLEOTIDE SEQUENCE [LARGE SCALE GENOMIC DNA]</scope>
    <source>
        <strain evidence="2 3">NRRL 64651</strain>
    </source>
</reference>
<keyword evidence="3" id="KW-1185">Reference proteome</keyword>
<organism evidence="2 3">
    <name type="scientific">Neonectria magnoliae</name>
    <dbReference type="NCBI Taxonomy" id="2732573"/>
    <lineage>
        <taxon>Eukaryota</taxon>
        <taxon>Fungi</taxon>
        <taxon>Dikarya</taxon>
        <taxon>Ascomycota</taxon>
        <taxon>Pezizomycotina</taxon>
        <taxon>Sordariomycetes</taxon>
        <taxon>Hypocreomycetidae</taxon>
        <taxon>Hypocreales</taxon>
        <taxon>Nectriaceae</taxon>
        <taxon>Neonectria</taxon>
    </lineage>
</organism>
<proteinExistence type="predicted"/>